<dbReference type="GO" id="GO:0016989">
    <property type="term" value="F:sigma factor antagonist activity"/>
    <property type="evidence" value="ECO:0007669"/>
    <property type="project" value="TreeGrafter"/>
</dbReference>
<gene>
    <name evidence="13" type="ORF">FHX73_13300</name>
</gene>
<keyword evidence="6" id="KW-0805">Transcription regulation</keyword>
<comment type="subcellular location">
    <subcellularLocation>
        <location evidence="2">Cell membrane</location>
    </subcellularLocation>
    <subcellularLocation>
        <location evidence="1">Membrane</location>
        <topology evidence="1">Single-pass membrane protein</topology>
    </subcellularLocation>
</comment>
<evidence type="ECO:0000256" key="6">
    <source>
        <dbReference type="ARBA" id="ARBA00023015"/>
    </source>
</evidence>
<proteinExistence type="predicted"/>
<reference evidence="13 14" key="1">
    <citation type="submission" date="2019-06" db="EMBL/GenBank/DDBJ databases">
        <title>Sequencing the genomes of 1000 actinobacteria strains.</title>
        <authorList>
            <person name="Klenk H.-P."/>
        </authorList>
    </citation>
    <scope>NUCLEOTIDE SEQUENCE [LARGE SCALE GENOMIC DNA]</scope>
    <source>
        <strain evidence="13 14">DSM 44826</strain>
    </source>
</reference>
<name>A0A561TT15_9ACTN</name>
<keyword evidence="4" id="KW-0812">Transmembrane</keyword>
<evidence type="ECO:0000256" key="10">
    <source>
        <dbReference type="ARBA" id="ARBA00030803"/>
    </source>
</evidence>
<dbReference type="GO" id="GO:0005886">
    <property type="term" value="C:plasma membrane"/>
    <property type="evidence" value="ECO:0007669"/>
    <property type="project" value="UniProtKB-SubCell"/>
</dbReference>
<evidence type="ECO:0000256" key="5">
    <source>
        <dbReference type="ARBA" id="ARBA00022989"/>
    </source>
</evidence>
<keyword evidence="7" id="KW-0472">Membrane</keyword>
<feature type="domain" description="Putative zinc-finger" evidence="12">
    <location>
        <begin position="11"/>
        <end position="38"/>
    </location>
</feature>
<dbReference type="Pfam" id="PF13490">
    <property type="entry name" value="zf-HC2"/>
    <property type="match status" value="1"/>
</dbReference>
<evidence type="ECO:0000256" key="7">
    <source>
        <dbReference type="ARBA" id="ARBA00023136"/>
    </source>
</evidence>
<keyword evidence="3" id="KW-1003">Cell membrane</keyword>
<evidence type="ECO:0000259" key="12">
    <source>
        <dbReference type="Pfam" id="PF13490"/>
    </source>
</evidence>
<dbReference type="OrthoDB" id="153510at2"/>
<evidence type="ECO:0000256" key="2">
    <source>
        <dbReference type="ARBA" id="ARBA00004236"/>
    </source>
</evidence>
<dbReference type="Proteomes" id="UP000317940">
    <property type="component" value="Unassembled WGS sequence"/>
</dbReference>
<evidence type="ECO:0000256" key="8">
    <source>
        <dbReference type="ARBA" id="ARBA00023163"/>
    </source>
</evidence>
<dbReference type="AlphaFoldDB" id="A0A561TT15"/>
<feature type="domain" description="Anti-sigma K factor RskA C-terminal" evidence="11">
    <location>
        <begin position="102"/>
        <end position="242"/>
    </location>
</feature>
<protein>
    <recommendedName>
        <fullName evidence="10">Regulator of SigK</fullName>
    </recommendedName>
    <alternativeName>
        <fullName evidence="9">Sigma-K anti-sigma factor RskA</fullName>
    </alternativeName>
</protein>
<evidence type="ECO:0000313" key="13">
    <source>
        <dbReference type="EMBL" id="TWF90256.1"/>
    </source>
</evidence>
<keyword evidence="8" id="KW-0804">Transcription</keyword>
<evidence type="ECO:0000256" key="3">
    <source>
        <dbReference type="ARBA" id="ARBA00022475"/>
    </source>
</evidence>
<dbReference type="InterPro" id="IPR018764">
    <property type="entry name" value="RskA_C"/>
</dbReference>
<evidence type="ECO:0000256" key="1">
    <source>
        <dbReference type="ARBA" id="ARBA00004167"/>
    </source>
</evidence>
<dbReference type="RefSeq" id="WP_145909471.1">
    <property type="nucleotide sequence ID" value="NZ_BAAAMZ010000001.1"/>
</dbReference>
<dbReference type="InterPro" id="IPR027383">
    <property type="entry name" value="Znf_put"/>
</dbReference>
<accession>A0A561TT15</accession>
<evidence type="ECO:0000313" key="14">
    <source>
        <dbReference type="Proteomes" id="UP000317940"/>
    </source>
</evidence>
<keyword evidence="5" id="KW-1133">Transmembrane helix</keyword>
<keyword evidence="14" id="KW-1185">Reference proteome</keyword>
<comment type="caution">
    <text evidence="13">The sequence shown here is derived from an EMBL/GenBank/DDBJ whole genome shotgun (WGS) entry which is preliminary data.</text>
</comment>
<evidence type="ECO:0000259" key="11">
    <source>
        <dbReference type="Pfam" id="PF10099"/>
    </source>
</evidence>
<dbReference type="InterPro" id="IPR051474">
    <property type="entry name" value="Anti-sigma-K/W_factor"/>
</dbReference>
<dbReference type="InterPro" id="IPR041916">
    <property type="entry name" value="Anti_sigma_zinc_sf"/>
</dbReference>
<evidence type="ECO:0000256" key="9">
    <source>
        <dbReference type="ARBA" id="ARBA00029829"/>
    </source>
</evidence>
<dbReference type="Gene3D" id="1.10.10.1320">
    <property type="entry name" value="Anti-sigma factor, zinc-finger domain"/>
    <property type="match status" value="1"/>
</dbReference>
<dbReference type="Pfam" id="PF10099">
    <property type="entry name" value="RskA_C"/>
    <property type="match status" value="1"/>
</dbReference>
<evidence type="ECO:0000256" key="4">
    <source>
        <dbReference type="ARBA" id="ARBA00022692"/>
    </source>
</evidence>
<dbReference type="GO" id="GO:0006417">
    <property type="term" value="P:regulation of translation"/>
    <property type="evidence" value="ECO:0007669"/>
    <property type="project" value="TreeGrafter"/>
</dbReference>
<dbReference type="PANTHER" id="PTHR37461:SF1">
    <property type="entry name" value="ANTI-SIGMA-K FACTOR RSKA"/>
    <property type="match status" value="1"/>
</dbReference>
<dbReference type="PANTHER" id="PTHR37461">
    <property type="entry name" value="ANTI-SIGMA-K FACTOR RSKA"/>
    <property type="match status" value="1"/>
</dbReference>
<organism evidence="13 14">
    <name type="scientific">Kitasatospora viridis</name>
    <dbReference type="NCBI Taxonomy" id="281105"/>
    <lineage>
        <taxon>Bacteria</taxon>
        <taxon>Bacillati</taxon>
        <taxon>Actinomycetota</taxon>
        <taxon>Actinomycetes</taxon>
        <taxon>Kitasatosporales</taxon>
        <taxon>Streptomycetaceae</taxon>
        <taxon>Kitasatospora</taxon>
    </lineage>
</organism>
<sequence>MNAAPDLHTLTGAYAAHALPEAEQLAFERHLAQCPACAQEVAEFRATLARLGTAESVLPSPELKQRVLAGLGEIRQLPPAAGPTTPAGRWSRLRRRWPNLALAACLALAAGSGALAVEQHDQAQQARAEATRLHDQQAAIGALLTAPDARTATAAAPASGGAGTVVWSQGRGQAAFLATGMPSPPQGHTYELWFNDAGTMRPAGLLPGGTGQLLLTGAIDGAVGVGVTVEPSGGSAHPTGQPVMLLAFS</sequence>
<dbReference type="EMBL" id="VIWT01000003">
    <property type="protein sequence ID" value="TWF90256.1"/>
    <property type="molecule type" value="Genomic_DNA"/>
</dbReference>